<gene>
    <name evidence="2" type="ORF">BCD_0162</name>
</gene>
<feature type="transmembrane region" description="Helical" evidence="1">
    <location>
        <begin position="24"/>
        <end position="43"/>
    </location>
</feature>
<protein>
    <submittedName>
        <fullName evidence="2">Membrane associated protein</fullName>
    </submittedName>
</protein>
<dbReference type="PATRIC" id="fig|1293575.3.peg.162"/>
<keyword evidence="1" id="KW-0472">Membrane</keyword>
<dbReference type="Proteomes" id="UP000019337">
    <property type="component" value="Chromosome"/>
</dbReference>
<proteinExistence type="predicted"/>
<reference evidence="2" key="1">
    <citation type="submission" date="2013-02" db="EMBL/GenBank/DDBJ databases">
        <title>Comparative genomics of Borrelia species.</title>
        <authorList>
            <person name="Schwan T.G."/>
            <person name="Raffel S.J."/>
            <person name="Porcella S.F."/>
        </authorList>
    </citation>
    <scope>NUCLEOTIDE SEQUENCE [LARGE SCALE GENOMIC DNA]</scope>
    <source>
        <strain evidence="2">DOU</strain>
    </source>
</reference>
<accession>W5SHV5</accession>
<evidence type="ECO:0000256" key="1">
    <source>
        <dbReference type="SAM" id="Phobius"/>
    </source>
</evidence>
<dbReference type="EMBL" id="CP004267">
    <property type="protein sequence ID" value="AHH06228.1"/>
    <property type="molecule type" value="Genomic_DNA"/>
</dbReference>
<organism evidence="2 3">
    <name type="scientific">Borrelia crocidurae DOU</name>
    <dbReference type="NCBI Taxonomy" id="1293575"/>
    <lineage>
        <taxon>Bacteria</taxon>
        <taxon>Pseudomonadati</taxon>
        <taxon>Spirochaetota</taxon>
        <taxon>Spirochaetia</taxon>
        <taxon>Spirochaetales</taxon>
        <taxon>Borreliaceae</taxon>
        <taxon>Borrelia</taxon>
    </lineage>
</organism>
<sequence length="394" mass="47053">MEIFAILTPHCISLLYNKSIKIRLIYQGIVMFLIMFFLAYTLFSEEIYYKFVDYDIDYKIIGKYEINKEDAEEEYGYRFTYNDGKLVVVDYIGKLSILMPSFFGTNQIKIEHFKDIERRLFLNRGFAAKNLKDVYVEQIEYLSNGKPKSIFNYNKSNEIIRDKYGVAYYHFVYNDDGSFYVYRFSEVGFQIKDLNDVYYTKIIYENSNRTKTVLYYDGNNYNIKAKNGIYGFKLTYDSAHNIVKEEYVDEDFSLSSNPFSVAVKTYRYDSSGNLIEVVNYDVKNNLTPDENNVAIYRYDYNLKEKDYCCREYNYDANNNLTVSQNGYAMRKTIFYIQNNEKRIINYSNKISKNYDSAVPVSYEEKYEIMDNFKGIAVYSYKYDNKFYLIERLFF</sequence>
<keyword evidence="1" id="KW-0812">Transmembrane</keyword>
<keyword evidence="3" id="KW-1185">Reference proteome</keyword>
<dbReference type="AlphaFoldDB" id="W5SHV5"/>
<dbReference type="HOGENOM" id="CLU_699555_0_0_12"/>
<name>W5SHV5_9SPIR</name>
<evidence type="ECO:0000313" key="2">
    <source>
        <dbReference type="EMBL" id="AHH06228.1"/>
    </source>
</evidence>
<evidence type="ECO:0000313" key="3">
    <source>
        <dbReference type="Proteomes" id="UP000019337"/>
    </source>
</evidence>
<keyword evidence="1" id="KW-1133">Transmembrane helix</keyword>